<evidence type="ECO:0000313" key="1">
    <source>
        <dbReference type="EMBL" id="KAJ3546409.1"/>
    </source>
</evidence>
<protein>
    <submittedName>
        <fullName evidence="1">Uncharacterized protein</fullName>
    </submittedName>
</protein>
<proteinExistence type="predicted"/>
<comment type="caution">
    <text evidence="1">The sequence shown here is derived from an EMBL/GenBank/DDBJ whole genome shotgun (WGS) entry which is preliminary data.</text>
</comment>
<dbReference type="EMBL" id="JANRMS010000114">
    <property type="protein sequence ID" value="KAJ3546409.1"/>
    <property type="molecule type" value="Genomic_DNA"/>
</dbReference>
<keyword evidence="2" id="KW-1185">Reference proteome</keyword>
<organism evidence="1 2">
    <name type="scientific">Fusarium decemcellulare</name>
    <dbReference type="NCBI Taxonomy" id="57161"/>
    <lineage>
        <taxon>Eukaryota</taxon>
        <taxon>Fungi</taxon>
        <taxon>Dikarya</taxon>
        <taxon>Ascomycota</taxon>
        <taxon>Pezizomycotina</taxon>
        <taxon>Sordariomycetes</taxon>
        <taxon>Hypocreomycetidae</taxon>
        <taxon>Hypocreales</taxon>
        <taxon>Nectriaceae</taxon>
        <taxon>Fusarium</taxon>
        <taxon>Fusarium decemcellulare species complex</taxon>
    </lineage>
</organism>
<name>A0ACC1SU54_9HYPO</name>
<dbReference type="Proteomes" id="UP001148629">
    <property type="component" value="Unassembled WGS sequence"/>
</dbReference>
<accession>A0ACC1SU54</accession>
<reference evidence="1" key="1">
    <citation type="submission" date="2022-08" db="EMBL/GenBank/DDBJ databases">
        <title>Genome Sequence of Fusarium decemcellulare.</title>
        <authorList>
            <person name="Buettner E."/>
        </authorList>
    </citation>
    <scope>NUCLEOTIDE SEQUENCE</scope>
    <source>
        <strain evidence="1">Babe19</strain>
    </source>
</reference>
<gene>
    <name evidence="1" type="ORF">NM208_g2012</name>
</gene>
<sequence>MNQTKPEASRWVILIGVDGVHGHSNQNRSAAVDVVAIEKYLTACSTPPQTFTLTTLSGDSNRSTTGDQVRTNPTYDNLVAYLKMVIDSGHHGDHVYVHYSGHGTRKNVKVSGKEQRALGLIVFQPTPTKPNVFPGTTLRGAVDLMVKKGMLVTVVLDCCFSGNVLRKSPLRSASRYVDYDSTMDDSFDIENPFVGESHRGASLASGEELLNPDGYSILTACGIDEEAGEVVVDGTHRGALSYFLLDSLTMLQKLRVQVSHHTLHQHLRANFQARHQAQTPRLYGKTGLSFFNEVTKKETPLCAYSNDKHELILNSGEMHGVHLDDEYELRSSYASTAASGVSQNAIVTSVNDVNSILRIVDYKYQFTDIEIWDATMLTTLSPHRTRIMVDHGIPNANDILDSSKDIPFLDLVLQAEGGCSSDRPQESSTFYVELQEDFTYCVSDATSNKVANFPSINQHAVQALVKNLSHIATYKFYQRIENLNPEPDFCQSFSLTLFGHTPGADGIYRINQKEGFQFQFKNLSKAFRYVAILAFDCFWEISSCIPAKGNSYCLDIPPNSSEEIQMAPSVVQELTEQGFDYADDMVKIFVTSEQTFFHDPVLPRIGSDDFRSHGDSVELVKQRMWGNPDGRGGKEGNWITQTFHIRTCSFTH</sequence>
<evidence type="ECO:0000313" key="2">
    <source>
        <dbReference type="Proteomes" id="UP001148629"/>
    </source>
</evidence>